<dbReference type="NCBIfam" id="TIGR00710">
    <property type="entry name" value="efflux_Bcr_CflA"/>
    <property type="match status" value="1"/>
</dbReference>
<dbReference type="PANTHER" id="PTHR23502">
    <property type="entry name" value="MAJOR FACILITATOR SUPERFAMILY"/>
    <property type="match status" value="1"/>
</dbReference>
<dbReference type="InterPro" id="IPR004812">
    <property type="entry name" value="Efflux_drug-R_Bcr/CmlA"/>
</dbReference>
<keyword evidence="11" id="KW-1185">Reference proteome</keyword>
<feature type="domain" description="Major facilitator superfamily (MFS) profile" evidence="9">
    <location>
        <begin position="8"/>
        <end position="394"/>
    </location>
</feature>
<dbReference type="GO" id="GO:0015385">
    <property type="term" value="F:sodium:proton antiporter activity"/>
    <property type="evidence" value="ECO:0007669"/>
    <property type="project" value="TreeGrafter"/>
</dbReference>
<dbReference type="Proteomes" id="UP000187526">
    <property type="component" value="Unassembled WGS sequence"/>
</dbReference>
<dbReference type="GO" id="GO:0005886">
    <property type="term" value="C:plasma membrane"/>
    <property type="evidence" value="ECO:0007669"/>
    <property type="project" value="UniProtKB-SubCell"/>
</dbReference>
<dbReference type="CDD" id="cd17320">
    <property type="entry name" value="MFS_MdfA_MDR_like"/>
    <property type="match status" value="1"/>
</dbReference>
<gene>
    <name evidence="10" type="ORF">BJN45_01430</name>
</gene>
<proteinExistence type="inferred from homology"/>
<evidence type="ECO:0000256" key="7">
    <source>
        <dbReference type="ARBA" id="ARBA00023136"/>
    </source>
</evidence>
<dbReference type="SUPFAM" id="SSF103473">
    <property type="entry name" value="MFS general substrate transporter"/>
    <property type="match status" value="1"/>
</dbReference>
<dbReference type="InterPro" id="IPR020846">
    <property type="entry name" value="MFS_dom"/>
</dbReference>
<dbReference type="AlphaFoldDB" id="A0A1R1IC99"/>
<dbReference type="STRING" id="418702.BJN45_01430"/>
<keyword evidence="3 8" id="KW-0813">Transport</keyword>
<name>A0A1R1IC99_9RHOO</name>
<evidence type="ECO:0000313" key="10">
    <source>
        <dbReference type="EMBL" id="OMG56315.1"/>
    </source>
</evidence>
<keyword evidence="4" id="KW-1003">Cell membrane</keyword>
<evidence type="ECO:0000313" key="11">
    <source>
        <dbReference type="Proteomes" id="UP000187526"/>
    </source>
</evidence>
<dbReference type="PROSITE" id="PS50850">
    <property type="entry name" value="MFS"/>
    <property type="match status" value="1"/>
</dbReference>
<comment type="caution">
    <text evidence="10">The sequence shown here is derived from an EMBL/GenBank/DDBJ whole genome shotgun (WGS) entry which is preliminary data.</text>
</comment>
<feature type="transmembrane region" description="Helical" evidence="8">
    <location>
        <begin position="44"/>
        <end position="62"/>
    </location>
</feature>
<dbReference type="FunFam" id="1.20.1720.10:FF:000005">
    <property type="entry name" value="Bcr/CflA family efflux transporter"/>
    <property type="match status" value="1"/>
</dbReference>
<dbReference type="RefSeq" id="WP_076091346.1">
    <property type="nucleotide sequence ID" value="NZ_MTHD01000001.1"/>
</dbReference>
<dbReference type="Pfam" id="PF07690">
    <property type="entry name" value="MFS_1"/>
    <property type="match status" value="1"/>
</dbReference>
<dbReference type="InterPro" id="IPR011701">
    <property type="entry name" value="MFS"/>
</dbReference>
<keyword evidence="8" id="KW-0997">Cell inner membrane</keyword>
<dbReference type="PRINTS" id="PR01035">
    <property type="entry name" value="TCRTETA"/>
</dbReference>
<comment type="caution">
    <text evidence="8">Lacks conserved residue(s) required for the propagation of feature annotation.</text>
</comment>
<feature type="transmembrane region" description="Helical" evidence="8">
    <location>
        <begin position="212"/>
        <end position="237"/>
    </location>
</feature>
<feature type="transmembrane region" description="Helical" evidence="8">
    <location>
        <begin position="369"/>
        <end position="388"/>
    </location>
</feature>
<evidence type="ECO:0000256" key="8">
    <source>
        <dbReference type="RuleBase" id="RU365088"/>
    </source>
</evidence>
<dbReference type="InterPro" id="IPR036259">
    <property type="entry name" value="MFS_trans_sf"/>
</dbReference>
<comment type="subcellular location">
    <subcellularLocation>
        <location evidence="8">Cell inner membrane</location>
        <topology evidence="8">Multi-pass membrane protein</topology>
    </subcellularLocation>
    <subcellularLocation>
        <location evidence="1">Cell membrane</location>
        <topology evidence="1">Multi-pass membrane protein</topology>
    </subcellularLocation>
</comment>
<keyword evidence="6 8" id="KW-1133">Transmembrane helix</keyword>
<dbReference type="Gene3D" id="1.20.1720.10">
    <property type="entry name" value="Multidrug resistance protein D"/>
    <property type="match status" value="1"/>
</dbReference>
<organism evidence="10 11">
    <name type="scientific">Azonexus hydrophilus</name>
    <dbReference type="NCBI Taxonomy" id="418702"/>
    <lineage>
        <taxon>Bacteria</taxon>
        <taxon>Pseudomonadati</taxon>
        <taxon>Pseudomonadota</taxon>
        <taxon>Betaproteobacteria</taxon>
        <taxon>Rhodocyclales</taxon>
        <taxon>Azonexaceae</taxon>
        <taxon>Azonexus</taxon>
    </lineage>
</organism>
<evidence type="ECO:0000256" key="1">
    <source>
        <dbReference type="ARBA" id="ARBA00004651"/>
    </source>
</evidence>
<dbReference type="InterPro" id="IPR001958">
    <property type="entry name" value="Tet-R_TetA/multi-R_MdtG-like"/>
</dbReference>
<accession>A0A1R1IC99</accession>
<keyword evidence="7 8" id="KW-0472">Membrane</keyword>
<feature type="transmembrane region" description="Helical" evidence="8">
    <location>
        <begin position="278"/>
        <end position="296"/>
    </location>
</feature>
<evidence type="ECO:0000256" key="2">
    <source>
        <dbReference type="ARBA" id="ARBA00006236"/>
    </source>
</evidence>
<dbReference type="OrthoDB" id="9814303at2"/>
<evidence type="ECO:0000256" key="6">
    <source>
        <dbReference type="ARBA" id="ARBA00022989"/>
    </source>
</evidence>
<dbReference type="GO" id="GO:1990961">
    <property type="term" value="P:xenobiotic detoxification by transmembrane export across the plasma membrane"/>
    <property type="evidence" value="ECO:0007669"/>
    <property type="project" value="InterPro"/>
</dbReference>
<comment type="similarity">
    <text evidence="2 8">Belongs to the major facilitator superfamily. Bcr/CmlA family.</text>
</comment>
<dbReference type="EMBL" id="MTHD01000001">
    <property type="protein sequence ID" value="OMG56315.1"/>
    <property type="molecule type" value="Genomic_DNA"/>
</dbReference>
<evidence type="ECO:0000256" key="3">
    <source>
        <dbReference type="ARBA" id="ARBA00022448"/>
    </source>
</evidence>
<reference evidence="10 11" key="1">
    <citation type="submission" date="2016-10" db="EMBL/GenBank/DDBJ databases">
        <title>Alkaliphiles isolated from bioreactors.</title>
        <authorList>
            <person name="Salah Z."/>
            <person name="Rout S.P."/>
            <person name="Humphreys P.N."/>
        </authorList>
    </citation>
    <scope>NUCLEOTIDE SEQUENCE [LARGE SCALE GENOMIC DNA]</scope>
    <source>
        <strain evidence="10 11">ZS02</strain>
    </source>
</reference>
<feature type="transmembrane region" description="Helical" evidence="8">
    <location>
        <begin position="132"/>
        <end position="154"/>
    </location>
</feature>
<feature type="transmembrane region" description="Helical" evidence="8">
    <location>
        <begin position="74"/>
        <end position="93"/>
    </location>
</feature>
<dbReference type="GO" id="GO:0042910">
    <property type="term" value="F:xenobiotic transmembrane transporter activity"/>
    <property type="evidence" value="ECO:0007669"/>
    <property type="project" value="InterPro"/>
</dbReference>
<feature type="transmembrane region" description="Helical" evidence="8">
    <location>
        <begin position="99"/>
        <end position="120"/>
    </location>
</feature>
<evidence type="ECO:0000259" key="9">
    <source>
        <dbReference type="PROSITE" id="PS50850"/>
    </source>
</evidence>
<feature type="transmembrane region" description="Helical" evidence="8">
    <location>
        <begin position="160"/>
        <end position="182"/>
    </location>
</feature>
<evidence type="ECO:0000256" key="5">
    <source>
        <dbReference type="ARBA" id="ARBA00022692"/>
    </source>
</evidence>
<feature type="transmembrane region" description="Helical" evidence="8">
    <location>
        <begin position="343"/>
        <end position="363"/>
    </location>
</feature>
<keyword evidence="5 8" id="KW-0812">Transmembrane</keyword>
<feature type="transmembrane region" description="Helical" evidence="8">
    <location>
        <begin position="243"/>
        <end position="266"/>
    </location>
</feature>
<evidence type="ECO:0000256" key="4">
    <source>
        <dbReference type="ARBA" id="ARBA00022475"/>
    </source>
</evidence>
<sequence length="394" mass="41135">MAGPSLGLGALLTTLVALGPLSTDLYLPSLPTLAVVFSTDAARVQLTLSVFLAGFAVAQLAYGALSDRFGRRPLMLGGLLLYFLASLGCLFATSIEQLILARFIQAVGACAGPVLGRAIVRDAWGPVDAARTLAYVSGAMALAPLVGPALGGMLTVNFGWQANFVLLAFFSALQIGAVWLWLGETNAHPDPEATRVGRMLENFRTFLVDRNYLGYLLALGLSYSMLFAFISGSSFILIGRFGLSPAVFGLCFGVVVVGYISGTQIAGRLVRRLGADRLIAAGAWLGAFAGLVMLAVDRWAPAHLAGVLAPMFFVTLSVGLVMPNASARALAPYAKMAGAASALMGFLQMGMAALVGIVVGHGVEQDASVLPMTVALCGVLVPCCYLTLVRRPRS</sequence>
<protein>
    <recommendedName>
        <fullName evidence="8">Bcr/CflA family efflux transporter</fullName>
    </recommendedName>
</protein>
<feature type="transmembrane region" description="Helical" evidence="8">
    <location>
        <begin position="302"/>
        <end position="322"/>
    </location>
</feature>
<dbReference type="PANTHER" id="PTHR23502:SF132">
    <property type="entry name" value="POLYAMINE TRANSPORTER 2-RELATED"/>
    <property type="match status" value="1"/>
</dbReference>